<dbReference type="OrthoDB" id="164682at2"/>
<evidence type="ECO:0000259" key="2">
    <source>
        <dbReference type="Pfam" id="PF00174"/>
    </source>
</evidence>
<gene>
    <name evidence="3" type="ORF">ARMA_1984</name>
    <name evidence="4" type="ORF">SE16_14900</name>
</gene>
<dbReference type="EMBL" id="LGKN01000009">
    <property type="protein sequence ID" value="KPL86550.1"/>
    <property type="molecule type" value="Genomic_DNA"/>
</dbReference>
<evidence type="ECO:0000313" key="5">
    <source>
        <dbReference type="Proteomes" id="UP000037784"/>
    </source>
</evidence>
<evidence type="ECO:0000313" key="4">
    <source>
        <dbReference type="EMBL" id="KPL86550.1"/>
    </source>
</evidence>
<dbReference type="EMBL" id="BBZA01000165">
    <property type="protein sequence ID" value="GAP63561.1"/>
    <property type="molecule type" value="Genomic_DNA"/>
</dbReference>
<accession>A0A0M8K9F3</accession>
<dbReference type="STRING" id="872965.SE16_14900"/>
<feature type="compositionally biased region" description="Basic and acidic residues" evidence="1">
    <location>
        <begin position="1"/>
        <end position="25"/>
    </location>
</feature>
<dbReference type="SUPFAM" id="SSF56524">
    <property type="entry name" value="Oxidoreductase molybdopterin-binding domain"/>
    <property type="match status" value="1"/>
</dbReference>
<dbReference type="Pfam" id="PF00174">
    <property type="entry name" value="Oxidored_molyb"/>
    <property type="match status" value="1"/>
</dbReference>
<dbReference type="Proteomes" id="UP000037784">
    <property type="component" value="Unassembled WGS sequence"/>
</dbReference>
<dbReference type="InterPro" id="IPR036374">
    <property type="entry name" value="OxRdtase_Mopterin-bd_sf"/>
</dbReference>
<feature type="domain" description="Oxidoreductase molybdopterin-binding" evidence="2">
    <location>
        <begin position="58"/>
        <end position="158"/>
    </location>
</feature>
<dbReference type="Gene3D" id="3.90.420.10">
    <property type="entry name" value="Oxidoreductase, molybdopterin-binding domain"/>
    <property type="match status" value="1"/>
</dbReference>
<proteinExistence type="predicted"/>
<dbReference type="RefSeq" id="WP_054493380.1">
    <property type="nucleotide sequence ID" value="NZ_BBZA01000165.1"/>
</dbReference>
<evidence type="ECO:0000256" key="1">
    <source>
        <dbReference type="SAM" id="MobiDB-lite"/>
    </source>
</evidence>
<evidence type="ECO:0000313" key="6">
    <source>
        <dbReference type="Proteomes" id="UP000050502"/>
    </source>
</evidence>
<reference evidence="3 5" key="1">
    <citation type="journal article" date="2015" name="Genome Announc.">
        <title>Draft Genome Sequence of a Heterotrophic Facultative Anaerobic Thermophilic Bacterium, Ardenticatena maritima Strain 110ST.</title>
        <authorList>
            <person name="Kawaichi S."/>
            <person name="Yoshida T."/>
            <person name="Sako Y."/>
            <person name="Nakamura R."/>
        </authorList>
    </citation>
    <scope>NUCLEOTIDE SEQUENCE [LARGE SCALE GENOMIC DNA]</scope>
    <source>
        <strain evidence="3 5">110S</strain>
    </source>
</reference>
<dbReference type="AlphaFoldDB" id="A0A0M8K9F3"/>
<dbReference type="Proteomes" id="UP000050502">
    <property type="component" value="Unassembled WGS sequence"/>
</dbReference>
<reference evidence="4 6" key="2">
    <citation type="submission" date="2015-07" db="EMBL/GenBank/DDBJ databases">
        <title>Whole genome sequence of Ardenticatena maritima DSM 23922.</title>
        <authorList>
            <person name="Hemp J."/>
            <person name="Ward L.M."/>
            <person name="Pace L.A."/>
            <person name="Fischer W.W."/>
        </authorList>
    </citation>
    <scope>NUCLEOTIDE SEQUENCE [LARGE SCALE GENOMIC DNA]</scope>
    <source>
        <strain evidence="4 6">110S</strain>
    </source>
</reference>
<comment type="caution">
    <text evidence="3">The sequence shown here is derived from an EMBL/GenBank/DDBJ whole genome shotgun (WGS) entry which is preliminary data.</text>
</comment>
<organism evidence="3 5">
    <name type="scientific">Ardenticatena maritima</name>
    <dbReference type="NCBI Taxonomy" id="872965"/>
    <lineage>
        <taxon>Bacteria</taxon>
        <taxon>Bacillati</taxon>
        <taxon>Chloroflexota</taxon>
        <taxon>Ardenticatenia</taxon>
        <taxon>Ardenticatenales</taxon>
        <taxon>Ardenticatenaceae</taxon>
        <taxon>Ardenticatena</taxon>
    </lineage>
</organism>
<sequence length="161" mass="17503">MQNHEHDPLRPHAHEPNPEPPHDDPTITVVAPHGETFLVTPEMLRQWPATTAHHCFIVSTGHGTSGPFDFTGVTLPDLCSALGIAPTWREAEIVSADGFGTRITREEAAPNAPIGPVVLAYACNGEPLSRRAGLVRLIVPGERDDALRQVKWVATVRFVSL</sequence>
<name>A0A0M8K9F3_9CHLR</name>
<reference evidence="5" key="3">
    <citation type="submission" date="2015-08" db="EMBL/GenBank/DDBJ databases">
        <title>Draft Genome Sequence of a Heterotrophic Facultative Anaerobic Bacterium Ardenticatena maritima Strain 110S.</title>
        <authorList>
            <person name="Kawaichi S."/>
            <person name="Yoshida T."/>
            <person name="Sako Y."/>
            <person name="Nakamura R."/>
        </authorList>
    </citation>
    <scope>NUCLEOTIDE SEQUENCE [LARGE SCALE GENOMIC DNA]</scope>
    <source>
        <strain evidence="5">110S</strain>
    </source>
</reference>
<evidence type="ECO:0000313" key="3">
    <source>
        <dbReference type="EMBL" id="GAP63561.1"/>
    </source>
</evidence>
<keyword evidence="5" id="KW-1185">Reference proteome</keyword>
<dbReference type="InParanoid" id="A0A0M8K9F3"/>
<dbReference type="InterPro" id="IPR000572">
    <property type="entry name" value="OxRdtase_Mopterin-bd_dom"/>
</dbReference>
<feature type="region of interest" description="Disordered" evidence="1">
    <location>
        <begin position="1"/>
        <end position="27"/>
    </location>
</feature>
<protein>
    <recommendedName>
        <fullName evidence="2">Oxidoreductase molybdopterin-binding domain-containing protein</fullName>
    </recommendedName>
</protein>